<evidence type="ECO:0000313" key="7">
    <source>
        <dbReference type="EMBL" id="AUX43990.1"/>
    </source>
</evidence>
<evidence type="ECO:0000259" key="6">
    <source>
        <dbReference type="PROSITE" id="PS50801"/>
    </source>
</evidence>
<dbReference type="SUPFAM" id="SSF52091">
    <property type="entry name" value="SpoIIaa-like"/>
    <property type="match status" value="1"/>
</dbReference>
<evidence type="ECO:0000259" key="5">
    <source>
        <dbReference type="PROSITE" id="PS50113"/>
    </source>
</evidence>
<dbReference type="InterPro" id="IPR035965">
    <property type="entry name" value="PAS-like_dom_sf"/>
</dbReference>
<dbReference type="EMBL" id="CP012673">
    <property type="protein sequence ID" value="AUX43990.1"/>
    <property type="molecule type" value="Genomic_DNA"/>
</dbReference>
<dbReference type="PROSITE" id="PS50801">
    <property type="entry name" value="STAS"/>
    <property type="match status" value="1"/>
</dbReference>
<dbReference type="CDD" id="cd00156">
    <property type="entry name" value="REC"/>
    <property type="match status" value="1"/>
</dbReference>
<feature type="domain" description="PAS" evidence="4">
    <location>
        <begin position="140"/>
        <end position="211"/>
    </location>
</feature>
<sequence length="421" mass="46132">MDAPLRVLLVEDSAEDAALLVRCLKRSGYAPTSERVETAEGMQAALDRARWDIVFSDHRMPLFSALGALRVLRERDLDLPFIIVSGNIGPELVASAMQEGASDYVLKDDMSRVAPAVDRALRDVEERRRRREAERALKESEERFALAVRGSRDGLWDWNLLTGEAYYSGRLKEMLGFEEHELRGIEGFAAQIHEGDRERVWAALRDHLERRAPFDVELRLATKQGEHRWFCARGQALWDAAGAPTRIAGSLSDLTTRKHAEAELLSQLGLIRQQQEAIRLLSAPIIEVWEGVLTVPVLGALDGERAEVILDALLAAVSHAQCRQVILDVTGVASMEADTAEQLVRIVRALRLLGAHCIVVGIQPRAASAMVARGIDLSSITTLGNLRQALVRCIRAGGGAADAGGERSSGGRAAAALRRLP</sequence>
<dbReference type="RefSeq" id="WP_104982579.1">
    <property type="nucleotide sequence ID" value="NZ_CP012673.1"/>
</dbReference>
<accession>A0A2L0EXG4</accession>
<keyword evidence="1 2" id="KW-0597">Phosphoprotein</keyword>
<feature type="modified residue" description="4-aspartylphosphate" evidence="2">
    <location>
        <position position="57"/>
    </location>
</feature>
<dbReference type="InterPro" id="IPR013655">
    <property type="entry name" value="PAS_fold_3"/>
</dbReference>
<gene>
    <name evidence="7" type="ORF">SOCE26_054470</name>
</gene>
<proteinExistence type="predicted"/>
<dbReference type="InterPro" id="IPR036513">
    <property type="entry name" value="STAS_dom_sf"/>
</dbReference>
<evidence type="ECO:0000256" key="2">
    <source>
        <dbReference type="PROSITE-ProRule" id="PRU00169"/>
    </source>
</evidence>
<dbReference type="InterPro" id="IPR001789">
    <property type="entry name" value="Sig_transdc_resp-reg_receiver"/>
</dbReference>
<dbReference type="Proteomes" id="UP000238348">
    <property type="component" value="Chromosome"/>
</dbReference>
<dbReference type="PANTHER" id="PTHR33745:SF3">
    <property type="entry name" value="RSBT CO-ANTAGONIST PROTEIN RSBRC"/>
    <property type="match status" value="1"/>
</dbReference>
<dbReference type="SUPFAM" id="SSF55785">
    <property type="entry name" value="PYP-like sensor domain (PAS domain)"/>
    <property type="match status" value="1"/>
</dbReference>
<protein>
    <submittedName>
        <fullName evidence="7">Uncharacterized protein</fullName>
    </submittedName>
</protein>
<organism evidence="7 8">
    <name type="scientific">Sorangium cellulosum</name>
    <name type="common">Polyangium cellulosum</name>
    <dbReference type="NCBI Taxonomy" id="56"/>
    <lineage>
        <taxon>Bacteria</taxon>
        <taxon>Pseudomonadati</taxon>
        <taxon>Myxococcota</taxon>
        <taxon>Polyangia</taxon>
        <taxon>Polyangiales</taxon>
        <taxon>Polyangiaceae</taxon>
        <taxon>Sorangium</taxon>
    </lineage>
</organism>
<dbReference type="InterPro" id="IPR011006">
    <property type="entry name" value="CheY-like_superfamily"/>
</dbReference>
<evidence type="ECO:0000313" key="8">
    <source>
        <dbReference type="Proteomes" id="UP000238348"/>
    </source>
</evidence>
<dbReference type="Pfam" id="PF00072">
    <property type="entry name" value="Response_reg"/>
    <property type="match status" value="1"/>
</dbReference>
<dbReference type="InterPro" id="IPR000700">
    <property type="entry name" value="PAS-assoc_C"/>
</dbReference>
<dbReference type="SUPFAM" id="SSF52172">
    <property type="entry name" value="CheY-like"/>
    <property type="match status" value="1"/>
</dbReference>
<dbReference type="PANTHER" id="PTHR33745">
    <property type="entry name" value="RSBT ANTAGONIST PROTEIN RSBS-RELATED"/>
    <property type="match status" value="1"/>
</dbReference>
<name>A0A2L0EXG4_SORCE</name>
<feature type="domain" description="PAC" evidence="5">
    <location>
        <begin position="214"/>
        <end position="266"/>
    </location>
</feature>
<dbReference type="Pfam" id="PF01740">
    <property type="entry name" value="STAS"/>
    <property type="match status" value="1"/>
</dbReference>
<dbReference type="OrthoDB" id="5503776at2"/>
<dbReference type="Gene3D" id="3.40.50.2300">
    <property type="match status" value="1"/>
</dbReference>
<feature type="domain" description="Response regulatory" evidence="3">
    <location>
        <begin position="6"/>
        <end position="122"/>
    </location>
</feature>
<dbReference type="NCBIfam" id="TIGR00229">
    <property type="entry name" value="sensory_box"/>
    <property type="match status" value="1"/>
</dbReference>
<dbReference type="PROSITE" id="PS50112">
    <property type="entry name" value="PAS"/>
    <property type="match status" value="1"/>
</dbReference>
<dbReference type="SMART" id="SM00091">
    <property type="entry name" value="PAS"/>
    <property type="match status" value="1"/>
</dbReference>
<dbReference type="GO" id="GO:0000160">
    <property type="term" value="P:phosphorelay signal transduction system"/>
    <property type="evidence" value="ECO:0007669"/>
    <property type="project" value="InterPro"/>
</dbReference>
<dbReference type="CDD" id="cd07041">
    <property type="entry name" value="STAS_RsbR_RsbS_like"/>
    <property type="match status" value="1"/>
</dbReference>
<feature type="domain" description="STAS" evidence="6">
    <location>
        <begin position="282"/>
        <end position="393"/>
    </location>
</feature>
<dbReference type="Gene3D" id="3.30.750.24">
    <property type="entry name" value="STAS domain"/>
    <property type="match status" value="1"/>
</dbReference>
<reference evidence="7 8" key="1">
    <citation type="submission" date="2015-09" db="EMBL/GenBank/DDBJ databases">
        <title>Sorangium comparison.</title>
        <authorList>
            <person name="Zaburannyi N."/>
            <person name="Bunk B."/>
            <person name="Overmann J."/>
            <person name="Mueller R."/>
        </authorList>
    </citation>
    <scope>NUCLEOTIDE SEQUENCE [LARGE SCALE GENOMIC DNA]</scope>
    <source>
        <strain evidence="7 8">So ce26</strain>
    </source>
</reference>
<dbReference type="Gene3D" id="3.30.450.20">
    <property type="entry name" value="PAS domain"/>
    <property type="match status" value="1"/>
</dbReference>
<evidence type="ECO:0000259" key="3">
    <source>
        <dbReference type="PROSITE" id="PS50110"/>
    </source>
</evidence>
<dbReference type="SMART" id="SM00448">
    <property type="entry name" value="REC"/>
    <property type="match status" value="1"/>
</dbReference>
<dbReference type="CDD" id="cd00130">
    <property type="entry name" value="PAS"/>
    <property type="match status" value="1"/>
</dbReference>
<evidence type="ECO:0000259" key="4">
    <source>
        <dbReference type="PROSITE" id="PS50112"/>
    </source>
</evidence>
<dbReference type="InterPro" id="IPR002645">
    <property type="entry name" value="STAS_dom"/>
</dbReference>
<dbReference type="PROSITE" id="PS50110">
    <property type="entry name" value="RESPONSE_REGULATORY"/>
    <property type="match status" value="1"/>
</dbReference>
<dbReference type="AlphaFoldDB" id="A0A2L0EXG4"/>
<dbReference type="PROSITE" id="PS50113">
    <property type="entry name" value="PAC"/>
    <property type="match status" value="1"/>
</dbReference>
<dbReference type="Pfam" id="PF08447">
    <property type="entry name" value="PAS_3"/>
    <property type="match status" value="1"/>
</dbReference>
<dbReference type="InterPro" id="IPR000014">
    <property type="entry name" value="PAS"/>
</dbReference>
<evidence type="ECO:0000256" key="1">
    <source>
        <dbReference type="ARBA" id="ARBA00022553"/>
    </source>
</evidence>
<dbReference type="InterPro" id="IPR051932">
    <property type="entry name" value="Bact_StressResp_Reg"/>
</dbReference>